<keyword evidence="1" id="KW-1133">Transmembrane helix</keyword>
<dbReference type="Pfam" id="PF07811">
    <property type="entry name" value="TadE"/>
    <property type="match status" value="1"/>
</dbReference>
<dbReference type="EMBL" id="CP023737">
    <property type="protein sequence ID" value="ATQ69448.1"/>
    <property type="molecule type" value="Genomic_DNA"/>
</dbReference>
<accession>A0A2D2D376</accession>
<keyword evidence="4" id="KW-1185">Reference proteome</keyword>
<evidence type="ECO:0000313" key="4">
    <source>
        <dbReference type="Proteomes" id="UP000230709"/>
    </source>
</evidence>
<name>A0A2D2D376_METT3</name>
<dbReference type="AlphaFoldDB" id="A0A2D2D376"/>
<sequence>MKRPGLTFSFGRRSGARRFAADRRATMSVEFAIVSVPLLGLIGAIFEVGLVYMRGEQLQIATQNASRAMLTNSIGNMTYQNFINNYVCSWQTTGTVAPGTLDRSFDCSRLLVDVSSPSSWTGAATSNSFYTAPNALGSTITMPAAGSIAVVRIVYPMPMMTAILTGGVLTGMTLGNGKTAGGWLTSYKGEWNHMLLGIASFRVEPSS</sequence>
<keyword evidence="1" id="KW-0472">Membrane</keyword>
<proteinExistence type="predicted"/>
<dbReference type="InterPro" id="IPR012495">
    <property type="entry name" value="TadE-like_dom"/>
</dbReference>
<protein>
    <submittedName>
        <fullName evidence="3">Pilus assembly protein TadE</fullName>
    </submittedName>
</protein>
<evidence type="ECO:0000313" key="3">
    <source>
        <dbReference type="EMBL" id="ATQ69448.1"/>
    </source>
</evidence>
<reference evidence="4" key="1">
    <citation type="submission" date="2017-10" db="EMBL/GenBank/DDBJ databases">
        <title>Completed PacBio SMRT sequence of Methylosinus trichosporium OB3b reveals presence of a third large plasmid.</title>
        <authorList>
            <person name="Charles T.C."/>
            <person name="Lynch M.D.J."/>
            <person name="Heil J.R."/>
            <person name="Cheng J."/>
        </authorList>
    </citation>
    <scope>NUCLEOTIDE SEQUENCE [LARGE SCALE GENOMIC DNA]</scope>
    <source>
        <strain evidence="4">OB3b</strain>
    </source>
</reference>
<feature type="transmembrane region" description="Helical" evidence="1">
    <location>
        <begin position="31"/>
        <end position="53"/>
    </location>
</feature>
<keyword evidence="1" id="KW-0812">Transmembrane</keyword>
<dbReference type="RefSeq" id="WP_003608409.1">
    <property type="nucleotide sequence ID" value="NZ_CP119869.1"/>
</dbReference>
<organism evidence="3 4">
    <name type="scientific">Methylosinus trichosporium (strain ATCC 35070 / NCIMB 11131 / UNIQEM 75 / OB3b)</name>
    <dbReference type="NCBI Taxonomy" id="595536"/>
    <lineage>
        <taxon>Bacteria</taxon>
        <taxon>Pseudomonadati</taxon>
        <taxon>Pseudomonadota</taxon>
        <taxon>Alphaproteobacteria</taxon>
        <taxon>Hyphomicrobiales</taxon>
        <taxon>Methylocystaceae</taxon>
        <taxon>Methylosinus</taxon>
    </lineage>
</organism>
<feature type="domain" description="TadE-like" evidence="2">
    <location>
        <begin position="27"/>
        <end position="67"/>
    </location>
</feature>
<evidence type="ECO:0000256" key="1">
    <source>
        <dbReference type="SAM" id="Phobius"/>
    </source>
</evidence>
<gene>
    <name evidence="3" type="ORF">CQW49_17320</name>
</gene>
<dbReference type="Proteomes" id="UP000230709">
    <property type="component" value="Chromosome"/>
</dbReference>
<evidence type="ECO:0000259" key="2">
    <source>
        <dbReference type="Pfam" id="PF07811"/>
    </source>
</evidence>
<dbReference type="KEGG" id="mtw:CQW49_17320"/>
<dbReference type="STRING" id="595536.GCA_000178815_01715"/>